<feature type="compositionally biased region" description="Basic and acidic residues" evidence="2">
    <location>
        <begin position="95"/>
        <end position="118"/>
    </location>
</feature>
<dbReference type="EMBL" id="CAJVPG010000202">
    <property type="protein sequence ID" value="CAG8372423.1"/>
    <property type="molecule type" value="Genomic_DNA"/>
</dbReference>
<dbReference type="Proteomes" id="UP001152649">
    <property type="component" value="Unassembled WGS sequence"/>
</dbReference>
<protein>
    <submittedName>
        <fullName evidence="3">Uncharacterized protein</fullName>
    </submittedName>
</protein>
<dbReference type="AlphaFoldDB" id="A0A9W4J1L3"/>
<organism evidence="3 4">
    <name type="scientific">Penicillium salamii</name>
    <dbReference type="NCBI Taxonomy" id="1612424"/>
    <lineage>
        <taxon>Eukaryota</taxon>
        <taxon>Fungi</taxon>
        <taxon>Dikarya</taxon>
        <taxon>Ascomycota</taxon>
        <taxon>Pezizomycotina</taxon>
        <taxon>Eurotiomycetes</taxon>
        <taxon>Eurotiomycetidae</taxon>
        <taxon>Eurotiales</taxon>
        <taxon>Aspergillaceae</taxon>
        <taxon>Penicillium</taxon>
    </lineage>
</organism>
<feature type="coiled-coil region" evidence="1">
    <location>
        <begin position="136"/>
        <end position="163"/>
    </location>
</feature>
<evidence type="ECO:0000313" key="4">
    <source>
        <dbReference type="Proteomes" id="UP001152649"/>
    </source>
</evidence>
<evidence type="ECO:0000313" key="3">
    <source>
        <dbReference type="EMBL" id="CAG8372423.1"/>
    </source>
</evidence>
<gene>
    <name evidence="3" type="ORF">PSALAMII_LOCUS4878</name>
</gene>
<name>A0A9W4J1L3_9EURO</name>
<dbReference type="OrthoDB" id="5428321at2759"/>
<accession>A0A9W4J1L3</accession>
<sequence>MVLSSNEKRAFSRQQCREALAAHIHNRLGLVVAPSQVRLQPSAGDGYAWSVTDSKKSLLQSNLGSGSVGLYRSIREELGRSLEAVTPQTLQVAQSERDHLPKEETPPARSDKKESGSFTAKIRELECANREMSGELDRTRMHLKDFLREKNEMQAEILRLQGELGGVSSRASHLEDELVRVTRGIREAMQVLEVHQTREGSAAEHGEGQDVSVDSVDGTVLETPPFLIRVDAS</sequence>
<keyword evidence="1" id="KW-0175">Coiled coil</keyword>
<keyword evidence="4" id="KW-1185">Reference proteome</keyword>
<evidence type="ECO:0000256" key="1">
    <source>
        <dbReference type="SAM" id="Coils"/>
    </source>
</evidence>
<proteinExistence type="predicted"/>
<feature type="region of interest" description="Disordered" evidence="2">
    <location>
        <begin position="86"/>
        <end position="118"/>
    </location>
</feature>
<reference evidence="3" key="1">
    <citation type="submission" date="2021-07" db="EMBL/GenBank/DDBJ databases">
        <authorList>
            <person name="Branca A.L. A."/>
        </authorList>
    </citation>
    <scope>NUCLEOTIDE SEQUENCE</scope>
</reference>
<comment type="caution">
    <text evidence="3">The sequence shown here is derived from an EMBL/GenBank/DDBJ whole genome shotgun (WGS) entry which is preliminary data.</text>
</comment>
<evidence type="ECO:0000256" key="2">
    <source>
        <dbReference type="SAM" id="MobiDB-lite"/>
    </source>
</evidence>